<keyword evidence="6" id="KW-1185">Reference proteome</keyword>
<dbReference type="AlphaFoldDB" id="A0A8J3FIN3"/>
<keyword evidence="3" id="KW-0472">Membrane</keyword>
<feature type="transmembrane region" description="Helical" evidence="3">
    <location>
        <begin position="394"/>
        <end position="412"/>
    </location>
</feature>
<organism evidence="5 6">
    <name type="scientific">Pilimelia terevasa</name>
    <dbReference type="NCBI Taxonomy" id="53372"/>
    <lineage>
        <taxon>Bacteria</taxon>
        <taxon>Bacillati</taxon>
        <taxon>Actinomycetota</taxon>
        <taxon>Actinomycetes</taxon>
        <taxon>Micromonosporales</taxon>
        <taxon>Micromonosporaceae</taxon>
        <taxon>Pilimelia</taxon>
    </lineage>
</organism>
<feature type="transmembrane region" description="Helical" evidence="3">
    <location>
        <begin position="217"/>
        <end position="239"/>
    </location>
</feature>
<feature type="transmembrane region" description="Helical" evidence="3">
    <location>
        <begin position="515"/>
        <end position="541"/>
    </location>
</feature>
<feature type="domain" description="DUF5941" evidence="4">
    <location>
        <begin position="453"/>
        <end position="599"/>
    </location>
</feature>
<keyword evidence="3" id="KW-0812">Transmembrane</keyword>
<dbReference type="GO" id="GO:0008654">
    <property type="term" value="P:phospholipid biosynthetic process"/>
    <property type="evidence" value="ECO:0007669"/>
    <property type="project" value="InterPro"/>
</dbReference>
<dbReference type="PROSITE" id="PS00379">
    <property type="entry name" value="CDP_ALCOHOL_P_TRANSF"/>
    <property type="match status" value="1"/>
</dbReference>
<evidence type="ECO:0000256" key="1">
    <source>
        <dbReference type="ARBA" id="ARBA00022679"/>
    </source>
</evidence>
<dbReference type="Pfam" id="PF01066">
    <property type="entry name" value="CDP-OH_P_transf"/>
    <property type="match status" value="1"/>
</dbReference>
<feature type="transmembrane region" description="Helical" evidence="3">
    <location>
        <begin position="370"/>
        <end position="388"/>
    </location>
</feature>
<feature type="transmembrane region" description="Helical" evidence="3">
    <location>
        <begin position="478"/>
        <end position="495"/>
    </location>
</feature>
<keyword evidence="1 2" id="KW-0808">Transferase</keyword>
<proteinExistence type="inferred from homology"/>
<evidence type="ECO:0000256" key="3">
    <source>
        <dbReference type="SAM" id="Phobius"/>
    </source>
</evidence>
<dbReference type="InterPro" id="IPR045985">
    <property type="entry name" value="DUF5941"/>
</dbReference>
<reference evidence="5" key="1">
    <citation type="journal article" date="2014" name="Int. J. Syst. Evol. Microbiol.">
        <title>Complete genome sequence of Corynebacterium casei LMG S-19264T (=DSM 44701T), isolated from a smear-ripened cheese.</title>
        <authorList>
            <consortium name="US DOE Joint Genome Institute (JGI-PGF)"/>
            <person name="Walter F."/>
            <person name="Albersmeier A."/>
            <person name="Kalinowski J."/>
            <person name="Ruckert C."/>
        </authorList>
    </citation>
    <scope>NUCLEOTIDE SEQUENCE</scope>
    <source>
        <strain evidence="5">JCM 3091</strain>
    </source>
</reference>
<dbReference type="Gene3D" id="1.20.120.1760">
    <property type="match status" value="1"/>
</dbReference>
<evidence type="ECO:0000313" key="6">
    <source>
        <dbReference type="Proteomes" id="UP000662200"/>
    </source>
</evidence>
<evidence type="ECO:0000313" key="5">
    <source>
        <dbReference type="EMBL" id="GGK19877.1"/>
    </source>
</evidence>
<dbReference type="GO" id="GO:0016020">
    <property type="term" value="C:membrane"/>
    <property type="evidence" value="ECO:0007669"/>
    <property type="project" value="InterPro"/>
</dbReference>
<dbReference type="GO" id="GO:0016780">
    <property type="term" value="F:phosphotransferase activity, for other substituted phosphate groups"/>
    <property type="evidence" value="ECO:0007669"/>
    <property type="project" value="InterPro"/>
</dbReference>
<protein>
    <recommendedName>
        <fullName evidence="4">DUF5941 domain-containing protein</fullName>
    </recommendedName>
</protein>
<comment type="similarity">
    <text evidence="2">Belongs to the CDP-alcohol phosphatidyltransferase class-I family.</text>
</comment>
<dbReference type="EMBL" id="BMQC01000003">
    <property type="protein sequence ID" value="GGK19877.1"/>
    <property type="molecule type" value="Genomic_DNA"/>
</dbReference>
<dbReference type="InterPro" id="IPR043130">
    <property type="entry name" value="CDP-OH_PTrfase_TM_dom"/>
</dbReference>
<reference evidence="5" key="2">
    <citation type="submission" date="2020-09" db="EMBL/GenBank/DDBJ databases">
        <authorList>
            <person name="Sun Q."/>
            <person name="Ohkuma M."/>
        </authorList>
    </citation>
    <scope>NUCLEOTIDE SEQUENCE</scope>
    <source>
        <strain evidence="5">JCM 3091</strain>
    </source>
</reference>
<dbReference type="InterPro" id="IPR000462">
    <property type="entry name" value="CDP-OH_P_trans"/>
</dbReference>
<dbReference type="Proteomes" id="UP000662200">
    <property type="component" value="Unassembled WGS sequence"/>
</dbReference>
<sequence>MARALVVGDVRDGELAAKLRAAGATGVDRVPAAALPRALHETVGPDGVLVVAGDLIAHGTVLRHLLTVPGGGSVALTGTADDLGAPVSVARGQVTGCGGPPVPPAAPATFLGALRLSPETVAAVPRAAGRGEGPGAVDALLADLHAAGARIGTQPVRLLVAGRAAGDADAAALRHRLDAVDEDAAALRLAVKEQDDFFTTFAISTWSPHVTRLAARLGLTPSMVTALSVVLAVVAAAGFVRGTRAGLVTGGVLLYLSFVLDCVDGQVARYTRRFGAFGGWLDTMADRTKEYLAYAGLAWGAERAGIEGVWPLAVAAMVLQTVRHQTDFWYGALHDEAARRPAADVGGALGRMSVRVQSGGRSAAYWLKRIVVFPIGERWALMAVVAALGDGRAALLAVLACGAFAAAYTLTLRTLRARVMRVPVLAGADLPAVRDEQGRERAPARSRLRPLPLTGLALLAALAALAVAVGTLPGGRPGAVLLVLAAAGLAVLPRARPHDGALDWLVPAALRGTEYVALVALGAAFAVPWPWIFGATAVLALRHYDQQTRLEKGAPAARRLAWDVSWELRLAAVLVLVWFAPVAAFAAAALYVGVLLALQVRRSWVTG</sequence>
<dbReference type="Pfam" id="PF19365">
    <property type="entry name" value="DUF5941"/>
    <property type="match status" value="1"/>
</dbReference>
<name>A0A8J3FIN3_9ACTN</name>
<evidence type="ECO:0000259" key="4">
    <source>
        <dbReference type="Pfam" id="PF19365"/>
    </source>
</evidence>
<keyword evidence="3" id="KW-1133">Transmembrane helix</keyword>
<evidence type="ECO:0000256" key="2">
    <source>
        <dbReference type="RuleBase" id="RU003750"/>
    </source>
</evidence>
<gene>
    <name evidence="5" type="ORF">GCM10010124_10620</name>
</gene>
<feature type="transmembrane region" description="Helical" evidence="3">
    <location>
        <begin position="570"/>
        <end position="598"/>
    </location>
</feature>
<comment type="caution">
    <text evidence="5">The sequence shown here is derived from an EMBL/GenBank/DDBJ whole genome shotgun (WGS) entry which is preliminary data.</text>
</comment>
<accession>A0A8J3FIN3</accession>
<dbReference type="InterPro" id="IPR048254">
    <property type="entry name" value="CDP_ALCOHOL_P_TRANSF_CS"/>
</dbReference>
<feature type="transmembrane region" description="Helical" evidence="3">
    <location>
        <begin position="451"/>
        <end position="472"/>
    </location>
</feature>